<feature type="domain" description="Uracil-DNA glycosylase-like" evidence="10">
    <location>
        <begin position="297"/>
        <end position="453"/>
    </location>
</feature>
<dbReference type="InterPro" id="IPR025404">
    <property type="entry name" value="DUF4130"/>
</dbReference>
<dbReference type="SUPFAM" id="SSF52141">
    <property type="entry name" value="Uracil-DNA glycosylase-like"/>
    <property type="match status" value="1"/>
</dbReference>
<dbReference type="SMART" id="SM00986">
    <property type="entry name" value="UDG"/>
    <property type="match status" value="1"/>
</dbReference>
<dbReference type="NCBIfam" id="TIGR03914">
    <property type="entry name" value="UDG_fam_dom"/>
    <property type="match status" value="1"/>
</dbReference>
<dbReference type="PANTHER" id="PTHR33693:SF9">
    <property type="entry name" value="TYPE-4 URACIL-DNA GLYCOSYLASE"/>
    <property type="match status" value="1"/>
</dbReference>
<keyword evidence="9" id="KW-0234">DNA repair</keyword>
<dbReference type="Gene3D" id="3.40.470.10">
    <property type="entry name" value="Uracil-DNA glycosylase-like domain"/>
    <property type="match status" value="1"/>
</dbReference>
<keyword evidence="5" id="KW-0227">DNA damage</keyword>
<dbReference type="SMART" id="SM00987">
    <property type="entry name" value="UreE_C"/>
    <property type="match status" value="1"/>
</dbReference>
<dbReference type="NCBIfam" id="TIGR00758">
    <property type="entry name" value="UDG_fam4"/>
    <property type="match status" value="1"/>
</dbReference>
<dbReference type="InterPro" id="IPR051536">
    <property type="entry name" value="UDG_Type-4/5"/>
</dbReference>
<evidence type="ECO:0000259" key="10">
    <source>
        <dbReference type="SMART" id="SM00986"/>
    </source>
</evidence>
<keyword evidence="7" id="KW-0408">Iron</keyword>
<keyword evidence="4" id="KW-0479">Metal-binding</keyword>
<evidence type="ECO:0000256" key="6">
    <source>
        <dbReference type="ARBA" id="ARBA00022801"/>
    </source>
</evidence>
<evidence type="ECO:0000313" key="12">
    <source>
        <dbReference type="Proteomes" id="UP001202961"/>
    </source>
</evidence>
<keyword evidence="12" id="KW-1185">Reference proteome</keyword>
<evidence type="ECO:0000256" key="1">
    <source>
        <dbReference type="ARBA" id="ARBA00006521"/>
    </source>
</evidence>
<dbReference type="InterPro" id="IPR036895">
    <property type="entry name" value="Uracil-DNA_glycosylase-like_sf"/>
</dbReference>
<evidence type="ECO:0000256" key="9">
    <source>
        <dbReference type="ARBA" id="ARBA00023204"/>
    </source>
</evidence>
<dbReference type="EMBL" id="JAMQBK010000104">
    <property type="protein sequence ID" value="MCM2374814.1"/>
    <property type="molecule type" value="Genomic_DNA"/>
</dbReference>
<accession>A0ABT0UDK0</accession>
<gene>
    <name evidence="11" type="ORF">NB063_29670</name>
</gene>
<dbReference type="Proteomes" id="UP001202961">
    <property type="component" value="Unassembled WGS sequence"/>
</dbReference>
<dbReference type="CDD" id="cd10030">
    <property type="entry name" value="UDG-F4_TTUDGA_SPO1dp_like"/>
    <property type="match status" value="1"/>
</dbReference>
<keyword evidence="6" id="KW-0378">Hydrolase</keyword>
<reference evidence="11 12" key="1">
    <citation type="journal article" date="2022" name="Syst. Appl. Microbiol.">
        <title>Rhodopirellula aestuarii sp. nov., a novel member of the genus Rhodopirellula isolated from brackish sediments collected in the Tagus River estuary, Portugal.</title>
        <authorList>
            <person name="Vitorino I.R."/>
            <person name="Klimek D."/>
            <person name="Calusinska M."/>
            <person name="Lobo-da-Cunha A."/>
            <person name="Vasconcelos V."/>
            <person name="Lage O.M."/>
        </authorList>
    </citation>
    <scope>NUCLEOTIDE SEQUENCE [LARGE SCALE GENOMIC DNA]</scope>
    <source>
        <strain evidence="11 12">ICT_H3.1</strain>
    </source>
</reference>
<protein>
    <recommendedName>
        <fullName evidence="2">Type-4 uracil-DNA glycosylase</fullName>
    </recommendedName>
</protein>
<evidence type="ECO:0000313" key="11">
    <source>
        <dbReference type="EMBL" id="MCM2374814.1"/>
    </source>
</evidence>
<dbReference type="RefSeq" id="WP_250932976.1">
    <property type="nucleotide sequence ID" value="NZ_JAMQBK010000104.1"/>
</dbReference>
<comment type="similarity">
    <text evidence="1">Belongs to the uracil-DNA glycosylase (UDG) superfamily. Type 4 (UDGa) family.</text>
</comment>
<dbReference type="NCBIfam" id="TIGR03915">
    <property type="entry name" value="SAM_7_link_chp"/>
    <property type="match status" value="1"/>
</dbReference>
<evidence type="ECO:0000256" key="3">
    <source>
        <dbReference type="ARBA" id="ARBA00022485"/>
    </source>
</evidence>
<dbReference type="Pfam" id="PF13566">
    <property type="entry name" value="DUF4130"/>
    <property type="match status" value="1"/>
</dbReference>
<evidence type="ECO:0000256" key="7">
    <source>
        <dbReference type="ARBA" id="ARBA00023004"/>
    </source>
</evidence>
<organism evidence="11 12">
    <name type="scientific">Aporhodopirellula aestuarii</name>
    <dbReference type="NCBI Taxonomy" id="2950107"/>
    <lineage>
        <taxon>Bacteria</taxon>
        <taxon>Pseudomonadati</taxon>
        <taxon>Planctomycetota</taxon>
        <taxon>Planctomycetia</taxon>
        <taxon>Pirellulales</taxon>
        <taxon>Pirellulaceae</taxon>
        <taxon>Aporhodopirellula</taxon>
    </lineage>
</organism>
<evidence type="ECO:0000256" key="4">
    <source>
        <dbReference type="ARBA" id="ARBA00022723"/>
    </source>
</evidence>
<dbReference type="InterPro" id="IPR005122">
    <property type="entry name" value="Uracil-DNA_glycosylase-like"/>
</dbReference>
<keyword evidence="8" id="KW-0411">Iron-sulfur</keyword>
<dbReference type="InterPro" id="IPR023875">
    <property type="entry name" value="DNA_repair_put"/>
</dbReference>
<evidence type="ECO:0000256" key="2">
    <source>
        <dbReference type="ARBA" id="ARBA00019403"/>
    </source>
</evidence>
<comment type="caution">
    <text evidence="11">The sequence shown here is derived from an EMBL/GenBank/DDBJ whole genome shotgun (WGS) entry which is preliminary data.</text>
</comment>
<proteinExistence type="inferred from homology"/>
<dbReference type="Pfam" id="PF03167">
    <property type="entry name" value="UDG"/>
    <property type="match status" value="1"/>
</dbReference>
<dbReference type="PANTHER" id="PTHR33693">
    <property type="entry name" value="TYPE-5 URACIL-DNA GLYCOSYLASE"/>
    <property type="match status" value="1"/>
</dbReference>
<dbReference type="InterPro" id="IPR005273">
    <property type="entry name" value="Ura-DNA_glyco_family4"/>
</dbReference>
<keyword evidence="3" id="KW-0004">4Fe-4S</keyword>
<evidence type="ECO:0000256" key="8">
    <source>
        <dbReference type="ARBA" id="ARBA00023014"/>
    </source>
</evidence>
<name>A0ABT0UDK0_9BACT</name>
<sequence>MERFVSIETYEQWRTEARRLLGAGIAPSDVHFSTLDEQPTLFADTESVSKTARANVTVPKSFLEIAQTVACHQSPVRWELLYRTLWRLTHNEPALLQMVTDDDVHELHQMKKAVTRDVHKMKAFVRFRRVASALEETYVAWHRPDHRIVSLAAPFFARRFKAMNWSIFTPIESVVWDQQTLRYGAGVPASEVSDEDSLESLWKTYYASIFNPARVKVAMMKREMPVRHWQTLPEASIIQDLLDDAPQRVADMIERNEGFADTATKFLPPQPDLDSLASAVNCCEACDLHQFATQAVFGEGPRDAKIVLVGEQPGDREDIAGKPFVGPAGELLDRAFAELEIGRDEVYITNVVKHFKFTQRGKRRLHKKPNSREIYACRPWLEAELAAIQPHTLVCLGATPAQALIGRDFRITASRGVVQATEWCQRTIATWHPAAILRMPDAARKEQMFQEFVGDLAKANAQ</sequence>
<evidence type="ECO:0000256" key="5">
    <source>
        <dbReference type="ARBA" id="ARBA00022763"/>
    </source>
</evidence>